<evidence type="ECO:0000256" key="3">
    <source>
        <dbReference type="SAM" id="MobiDB-lite"/>
    </source>
</evidence>
<dbReference type="Ensembl" id="ENSCMIT00000003626.1">
    <property type="protein sequence ID" value="ENSCMIP00000003488.1"/>
    <property type="gene ID" value="ENSCMIG00000002109.1"/>
</dbReference>
<reference evidence="6" key="2">
    <citation type="journal article" date="2007" name="PLoS Biol.">
        <title>Survey sequencing and comparative analysis of the elephant shark (Callorhinchus milii) genome.</title>
        <authorList>
            <person name="Venkatesh B."/>
            <person name="Kirkness E.F."/>
            <person name="Loh Y.H."/>
            <person name="Halpern A.L."/>
            <person name="Lee A.P."/>
            <person name="Johnson J."/>
            <person name="Dandona N."/>
            <person name="Viswanathan L.D."/>
            <person name="Tay A."/>
            <person name="Venter J.C."/>
            <person name="Strausberg R.L."/>
            <person name="Brenner S."/>
        </authorList>
    </citation>
    <scope>NUCLEOTIDE SEQUENCE [LARGE SCALE GENOMIC DNA]</scope>
</reference>
<dbReference type="InterPro" id="IPR008984">
    <property type="entry name" value="SMAD_FHA_dom_sf"/>
</dbReference>
<evidence type="ECO:0000256" key="2">
    <source>
        <dbReference type="ARBA" id="ARBA00023242"/>
    </source>
</evidence>
<proteinExistence type="predicted"/>
<dbReference type="OMA" id="TESAHIT"/>
<reference evidence="6" key="1">
    <citation type="journal article" date="2006" name="Science">
        <title>Ancient noncoding elements conserved in the human genome.</title>
        <authorList>
            <person name="Venkatesh B."/>
            <person name="Kirkness E.F."/>
            <person name="Loh Y.H."/>
            <person name="Halpern A.L."/>
            <person name="Lee A.P."/>
            <person name="Johnson J."/>
            <person name="Dandona N."/>
            <person name="Viswanathan L.D."/>
            <person name="Tay A."/>
            <person name="Venter J.C."/>
            <person name="Strausberg R.L."/>
            <person name="Brenner S."/>
        </authorList>
    </citation>
    <scope>NUCLEOTIDE SEQUENCE [LARGE SCALE GENOMIC DNA]</scope>
</reference>
<evidence type="ECO:0000256" key="4">
    <source>
        <dbReference type="SAM" id="Phobius"/>
    </source>
</evidence>
<keyword evidence="2" id="KW-0539">Nucleus</keyword>
<accession>A0A4W3GIR1</accession>
<protein>
    <submittedName>
        <fullName evidence="5">Uncharacterized protein</fullName>
    </submittedName>
</protein>
<dbReference type="InParanoid" id="A0A4W3GIR1"/>
<dbReference type="PANTHER" id="PTHR15464">
    <property type="entry name" value="TRANSCRIPTION FACTOR 19"/>
    <property type="match status" value="1"/>
</dbReference>
<organism evidence="5 6">
    <name type="scientific">Callorhinchus milii</name>
    <name type="common">Ghost shark</name>
    <dbReference type="NCBI Taxonomy" id="7868"/>
    <lineage>
        <taxon>Eukaryota</taxon>
        <taxon>Metazoa</taxon>
        <taxon>Chordata</taxon>
        <taxon>Craniata</taxon>
        <taxon>Vertebrata</taxon>
        <taxon>Chondrichthyes</taxon>
        <taxon>Holocephali</taxon>
        <taxon>Chimaeriformes</taxon>
        <taxon>Callorhinchidae</taxon>
        <taxon>Callorhinchus</taxon>
    </lineage>
</organism>
<feature type="region of interest" description="Disordered" evidence="3">
    <location>
        <begin position="254"/>
        <end position="306"/>
    </location>
</feature>
<evidence type="ECO:0000313" key="5">
    <source>
        <dbReference type="Ensembl" id="ENSCMIP00000003488.1"/>
    </source>
</evidence>
<feature type="compositionally biased region" description="Polar residues" evidence="3">
    <location>
        <begin position="296"/>
        <end position="306"/>
    </location>
</feature>
<dbReference type="Gene3D" id="2.60.200.20">
    <property type="match status" value="1"/>
</dbReference>
<keyword evidence="4" id="KW-0472">Membrane</keyword>
<dbReference type="InterPro" id="IPR042803">
    <property type="entry name" value="TCF19"/>
</dbReference>
<dbReference type="GO" id="GO:0005634">
    <property type="term" value="C:nucleus"/>
    <property type="evidence" value="ECO:0007669"/>
    <property type="project" value="UniProtKB-SubCell"/>
</dbReference>
<comment type="subcellular location">
    <subcellularLocation>
        <location evidence="1">Nucleus</location>
    </subcellularLocation>
</comment>
<reference evidence="5" key="5">
    <citation type="submission" date="2025-09" db="UniProtKB">
        <authorList>
            <consortium name="Ensembl"/>
        </authorList>
    </citation>
    <scope>IDENTIFICATION</scope>
</reference>
<evidence type="ECO:0000256" key="1">
    <source>
        <dbReference type="ARBA" id="ARBA00004123"/>
    </source>
</evidence>
<dbReference type="GeneTree" id="ENSGT00390000015391"/>
<keyword evidence="4" id="KW-0812">Transmembrane</keyword>
<feature type="transmembrane region" description="Helical" evidence="4">
    <location>
        <begin position="20"/>
        <end position="38"/>
    </location>
</feature>
<dbReference type="Proteomes" id="UP000314986">
    <property type="component" value="Unassembled WGS sequence"/>
</dbReference>
<reference evidence="5" key="4">
    <citation type="submission" date="2025-08" db="UniProtKB">
        <authorList>
            <consortium name="Ensembl"/>
        </authorList>
    </citation>
    <scope>IDENTIFICATION</scope>
</reference>
<dbReference type="SUPFAM" id="SSF49879">
    <property type="entry name" value="SMAD/FHA domain"/>
    <property type="match status" value="1"/>
</dbReference>
<dbReference type="GO" id="GO:0010468">
    <property type="term" value="P:regulation of gene expression"/>
    <property type="evidence" value="ECO:0007669"/>
    <property type="project" value="InterPro"/>
</dbReference>
<sequence length="306" mass="33841">AVTTLSRAFCEALGGARDRAVHRTVIVIIIITVSGTFVNDIRIPKGRRTELADGDTVTFGHPDASNIPEGSLASQQDSEFYFLFQKVTVRPADFDAITTPKVQKPCVFRPVSHTDNCISPQGTRIRDFTKAPLTSRATLILDSIGSISKLKSQLLTFHPARRNSETGAFRKGQPAAEAFQCNNSGAVAAGQVSKRPCDRRETKHRRKTVHRVLPDVELEEEIQRFSVEVEQSAAKLRHCKSESDTDHQLYRQLTLGEEGGEPPGLEPPLKRRKSEPDERSKHNSNSNDNKLLVRLSTGNTHITPTG</sequence>
<evidence type="ECO:0000313" key="6">
    <source>
        <dbReference type="Proteomes" id="UP000314986"/>
    </source>
</evidence>
<dbReference type="AlphaFoldDB" id="A0A4W3GIR1"/>
<dbReference type="PANTHER" id="PTHR15464:SF1">
    <property type="entry name" value="TRANSCRIPTION FACTOR 19"/>
    <property type="match status" value="1"/>
</dbReference>
<keyword evidence="6" id="KW-1185">Reference proteome</keyword>
<keyword evidence="4" id="KW-1133">Transmembrane helix</keyword>
<reference evidence="6" key="3">
    <citation type="journal article" date="2014" name="Nature">
        <title>Elephant shark genome provides unique insights into gnathostome evolution.</title>
        <authorList>
            <consortium name="International Elephant Shark Genome Sequencing Consortium"/>
            <person name="Venkatesh B."/>
            <person name="Lee A.P."/>
            <person name="Ravi V."/>
            <person name="Maurya A.K."/>
            <person name="Lian M.M."/>
            <person name="Swann J.B."/>
            <person name="Ohta Y."/>
            <person name="Flajnik M.F."/>
            <person name="Sutoh Y."/>
            <person name="Kasahara M."/>
            <person name="Hoon S."/>
            <person name="Gangu V."/>
            <person name="Roy S.W."/>
            <person name="Irimia M."/>
            <person name="Korzh V."/>
            <person name="Kondrychyn I."/>
            <person name="Lim Z.W."/>
            <person name="Tay B.H."/>
            <person name="Tohari S."/>
            <person name="Kong K.W."/>
            <person name="Ho S."/>
            <person name="Lorente-Galdos B."/>
            <person name="Quilez J."/>
            <person name="Marques-Bonet T."/>
            <person name="Raney B.J."/>
            <person name="Ingham P.W."/>
            <person name="Tay A."/>
            <person name="Hillier L.W."/>
            <person name="Minx P."/>
            <person name="Boehm T."/>
            <person name="Wilson R.K."/>
            <person name="Brenner S."/>
            <person name="Warren W.C."/>
        </authorList>
    </citation>
    <scope>NUCLEOTIDE SEQUENCE [LARGE SCALE GENOMIC DNA]</scope>
</reference>
<dbReference type="STRING" id="7868.ENSCMIP00000003488"/>
<name>A0A4W3GIR1_CALMI</name>